<dbReference type="HOGENOM" id="CLU_184418_0_0_9"/>
<feature type="transmembrane region" description="Helical" evidence="1">
    <location>
        <begin position="71"/>
        <end position="91"/>
    </location>
</feature>
<feature type="transmembrane region" description="Helical" evidence="1">
    <location>
        <begin position="30"/>
        <end position="50"/>
    </location>
</feature>
<dbReference type="STRING" id="1364.LP2241_40021"/>
<evidence type="ECO:0000256" key="1">
    <source>
        <dbReference type="SAM" id="Phobius"/>
    </source>
</evidence>
<accession>A0A0D6DZ86</accession>
<sequence length="95" mass="10672">MESCYFCIFLIELNHMRKTKSSQNQPTSKAAIIGLILAIIPITALPGLIFSLTAFEHIAAYDLKGQRLAKLGTVISIVWMLIFIIVGFFLFKYFG</sequence>
<keyword evidence="1" id="KW-0472">Membrane</keyword>
<proteinExistence type="predicted"/>
<protein>
    <recommendedName>
        <fullName evidence="4">DUF4190 domain-containing protein</fullName>
    </recommendedName>
</protein>
<organism evidence="2 3">
    <name type="scientific">Pseudolactococcus piscium MKFS47</name>
    <dbReference type="NCBI Taxonomy" id="297352"/>
    <lineage>
        <taxon>Bacteria</taxon>
        <taxon>Bacillati</taxon>
        <taxon>Bacillota</taxon>
        <taxon>Bacilli</taxon>
        <taxon>Lactobacillales</taxon>
        <taxon>Streptococcaceae</taxon>
        <taxon>Pseudolactococcus</taxon>
    </lineage>
</organism>
<evidence type="ECO:0000313" key="2">
    <source>
        <dbReference type="EMBL" id="CEN28784.1"/>
    </source>
</evidence>
<reference evidence="3" key="1">
    <citation type="submission" date="2015-01" db="EMBL/GenBank/DDBJ databases">
        <authorList>
            <person name="Andreevskaya M."/>
        </authorList>
    </citation>
    <scope>NUCLEOTIDE SEQUENCE [LARGE SCALE GENOMIC DNA]</scope>
    <source>
        <strain evidence="3">MKFS47</strain>
    </source>
</reference>
<dbReference type="EMBL" id="LN774769">
    <property type="protein sequence ID" value="CEN28784.1"/>
    <property type="molecule type" value="Genomic_DNA"/>
</dbReference>
<dbReference type="AlphaFoldDB" id="A0A0D6DZ86"/>
<keyword evidence="1" id="KW-0812">Transmembrane</keyword>
<evidence type="ECO:0000313" key="3">
    <source>
        <dbReference type="Proteomes" id="UP000033166"/>
    </source>
</evidence>
<evidence type="ECO:0008006" key="4">
    <source>
        <dbReference type="Google" id="ProtNLM"/>
    </source>
</evidence>
<dbReference type="Proteomes" id="UP000033166">
    <property type="component" value="Chromosome I"/>
</dbReference>
<gene>
    <name evidence="2" type="ORF">LACPI_1584</name>
</gene>
<keyword evidence="1" id="KW-1133">Transmembrane helix</keyword>
<name>A0A0D6DZ86_9LACT</name>
<dbReference type="KEGG" id="lpk:LACPI_1584"/>